<dbReference type="Pfam" id="PF03063">
    <property type="entry name" value="Prismane"/>
    <property type="match status" value="1"/>
</dbReference>
<dbReference type="InterPro" id="IPR004137">
    <property type="entry name" value="HCP/CODH"/>
</dbReference>
<evidence type="ECO:0000256" key="2">
    <source>
        <dbReference type="ARBA" id="ARBA00023004"/>
    </source>
</evidence>
<evidence type="ECO:0000256" key="1">
    <source>
        <dbReference type="ARBA" id="ARBA00022723"/>
    </source>
</evidence>
<keyword evidence="1" id="KW-0479">Metal-binding</keyword>
<comment type="caution">
    <text evidence="4">The sequence shown here is derived from an EMBL/GenBank/DDBJ whole genome shotgun (WGS) entry which is preliminary data.</text>
</comment>
<keyword evidence="5" id="KW-1185">Reference proteome</keyword>
<keyword evidence="2" id="KW-0408">Iron</keyword>
<dbReference type="Proteomes" id="UP001171945">
    <property type="component" value="Unassembled WGS sequence"/>
</dbReference>
<keyword evidence="3" id="KW-0411">Iron-sulfur</keyword>
<accession>A0ABT7VUL5</accession>
<dbReference type="InterPro" id="IPR016099">
    <property type="entry name" value="Prismane-like_a/b-sand"/>
</dbReference>
<gene>
    <name evidence="4" type="ORF">QUF54_07965</name>
</gene>
<dbReference type="SUPFAM" id="SSF56821">
    <property type="entry name" value="Prismane protein-like"/>
    <property type="match status" value="1"/>
</dbReference>
<dbReference type="PANTHER" id="PTHR30109:SF0">
    <property type="entry name" value="HYDROXYLAMINE REDUCTASE"/>
    <property type="match status" value="1"/>
</dbReference>
<organism evidence="4 5">
    <name type="scientific">Candidatus Marithioploca araucensis</name>
    <dbReference type="NCBI Taxonomy" id="70273"/>
    <lineage>
        <taxon>Bacteria</taxon>
        <taxon>Pseudomonadati</taxon>
        <taxon>Pseudomonadota</taxon>
        <taxon>Gammaproteobacteria</taxon>
        <taxon>Thiotrichales</taxon>
        <taxon>Thiotrichaceae</taxon>
        <taxon>Candidatus Marithioploca</taxon>
    </lineage>
</organism>
<dbReference type="InterPro" id="IPR011254">
    <property type="entry name" value="Prismane-like_sf"/>
</dbReference>
<reference evidence="4" key="1">
    <citation type="submission" date="2023-06" db="EMBL/GenBank/DDBJ databases">
        <title>Uncultivated large filamentous bacteria from sulfidic sediments reveal new species and different genomic features in energy metabolism and defense.</title>
        <authorList>
            <person name="Fonseca A."/>
        </authorList>
    </citation>
    <scope>NUCLEOTIDE SEQUENCE</scope>
    <source>
        <strain evidence="4">HSG4</strain>
    </source>
</reference>
<protein>
    <submittedName>
        <fullName evidence="4">Hydroxylamine reductase</fullName>
    </submittedName>
</protein>
<proteinExistence type="predicted"/>
<dbReference type="EMBL" id="JAUCGM010000546">
    <property type="protein sequence ID" value="MDM8563274.1"/>
    <property type="molecule type" value="Genomic_DNA"/>
</dbReference>
<name>A0ABT7VUL5_9GAMM</name>
<sequence length="90" mass="9930">SNGAVHIAMAVSEALNTPVNDLPIAIVLSWMEQKAVLILLALFSLGIKDIYIGPKPPQFFNEDILNFLVETFNLHLTGDAQEDLQKLVIQ</sequence>
<feature type="non-terminal residue" evidence="4">
    <location>
        <position position="1"/>
    </location>
</feature>
<dbReference type="PANTHER" id="PTHR30109">
    <property type="entry name" value="HYDROXYLAMINE REDUCTASE"/>
    <property type="match status" value="1"/>
</dbReference>
<evidence type="ECO:0000256" key="3">
    <source>
        <dbReference type="ARBA" id="ARBA00023014"/>
    </source>
</evidence>
<dbReference type="Gene3D" id="3.40.50.2030">
    <property type="match status" value="1"/>
</dbReference>
<evidence type="ECO:0000313" key="4">
    <source>
        <dbReference type="EMBL" id="MDM8563274.1"/>
    </source>
</evidence>
<evidence type="ECO:0000313" key="5">
    <source>
        <dbReference type="Proteomes" id="UP001171945"/>
    </source>
</evidence>